<comment type="caution">
    <text evidence="2">The sequence shown here is derived from an EMBL/GenBank/DDBJ whole genome shotgun (WGS) entry which is preliminary data.</text>
</comment>
<evidence type="ECO:0000313" key="2">
    <source>
        <dbReference type="EMBL" id="PHJ25773.1"/>
    </source>
</evidence>
<accession>A0A2C6LH65</accession>
<feature type="region of interest" description="Disordered" evidence="1">
    <location>
        <begin position="193"/>
        <end position="229"/>
    </location>
</feature>
<feature type="region of interest" description="Disordered" evidence="1">
    <location>
        <begin position="126"/>
        <end position="150"/>
    </location>
</feature>
<dbReference type="AlphaFoldDB" id="A0A2C6LH65"/>
<keyword evidence="3" id="KW-1185">Reference proteome</keyword>
<reference evidence="2 3" key="1">
    <citation type="journal article" date="2017" name="Int. J. Parasitol.">
        <title>The genome of the protozoan parasite Cystoisospora suis and a reverse vaccinology approach to identify vaccine candidates.</title>
        <authorList>
            <person name="Palmieri N."/>
            <person name="Shrestha A."/>
            <person name="Ruttkowski B."/>
            <person name="Beck T."/>
            <person name="Vogl C."/>
            <person name="Tomley F."/>
            <person name="Blake D.P."/>
            <person name="Joachim A."/>
        </authorList>
    </citation>
    <scope>NUCLEOTIDE SEQUENCE [LARGE SCALE GENOMIC DNA]</scope>
    <source>
        <strain evidence="2 3">Wien I</strain>
    </source>
</reference>
<feature type="region of interest" description="Disordered" evidence="1">
    <location>
        <begin position="1"/>
        <end position="25"/>
    </location>
</feature>
<dbReference type="GeneID" id="94423815"/>
<organism evidence="2 3">
    <name type="scientific">Cystoisospora suis</name>
    <dbReference type="NCBI Taxonomy" id="483139"/>
    <lineage>
        <taxon>Eukaryota</taxon>
        <taxon>Sar</taxon>
        <taxon>Alveolata</taxon>
        <taxon>Apicomplexa</taxon>
        <taxon>Conoidasida</taxon>
        <taxon>Coccidia</taxon>
        <taxon>Eucoccidiorida</taxon>
        <taxon>Eimeriorina</taxon>
        <taxon>Sarcocystidae</taxon>
        <taxon>Cystoisospora</taxon>
    </lineage>
</organism>
<gene>
    <name evidence="2" type="ORF">CSUI_000370</name>
</gene>
<evidence type="ECO:0000313" key="3">
    <source>
        <dbReference type="Proteomes" id="UP000221165"/>
    </source>
</evidence>
<dbReference type="Proteomes" id="UP000221165">
    <property type="component" value="Unassembled WGS sequence"/>
</dbReference>
<feature type="compositionally biased region" description="Basic and acidic residues" evidence="1">
    <location>
        <begin position="1"/>
        <end position="18"/>
    </location>
</feature>
<feature type="compositionally biased region" description="Basic and acidic residues" evidence="1">
    <location>
        <begin position="195"/>
        <end position="214"/>
    </location>
</feature>
<feature type="compositionally biased region" description="Basic and acidic residues" evidence="1">
    <location>
        <begin position="126"/>
        <end position="139"/>
    </location>
</feature>
<proteinExistence type="predicted"/>
<evidence type="ECO:0000256" key="1">
    <source>
        <dbReference type="SAM" id="MobiDB-lite"/>
    </source>
</evidence>
<name>A0A2C6LH65_9APIC</name>
<protein>
    <submittedName>
        <fullName evidence="2">Uncharacterized protein</fullName>
    </submittedName>
</protein>
<feature type="compositionally biased region" description="Basic residues" evidence="1">
    <location>
        <begin position="215"/>
        <end position="224"/>
    </location>
</feature>
<dbReference type="EMBL" id="MIGC01000163">
    <property type="protein sequence ID" value="PHJ25773.1"/>
    <property type="molecule type" value="Genomic_DNA"/>
</dbReference>
<dbReference type="RefSeq" id="XP_067927419.1">
    <property type="nucleotide sequence ID" value="XM_068060604.1"/>
</dbReference>
<sequence>MTQKDSQEKGFYNEEGRHKPFMNSGVYTPQMEEEDEDDLSAVFPKALPFDHFPFSDQNFYRFPFLRDGAAGLRCISLGSYLSYFSPSSSSFSSSSSSFSDNLFNSPSDVESFLSLIDETQSLFHTYDKRERRREREEGKPSTPLSRKKEANSREGVVFSSFSSVFSSSEEEEEKSLSLPFRWLFLSTHGQDEEEKERRKDERKMEVSQEKSRVTKEKKKKKRKKEKEERRTHLLLSKVIKFSSSSSSSSSAKFVCTPLLILGIERQEEKERETLSPFVEEIEELSTEKKSLIEKKLFQLLGVKQISIQALP</sequence>
<dbReference type="VEuPathDB" id="ToxoDB:CSUI_000370"/>